<dbReference type="Pfam" id="PF07928">
    <property type="entry name" value="Vps54"/>
    <property type="match status" value="1"/>
</dbReference>
<name>A0A0N4UQD1_DRAME</name>
<evidence type="ECO:0000256" key="1">
    <source>
        <dbReference type="ARBA" id="ARBA00004601"/>
    </source>
</evidence>
<comment type="subcellular location">
    <subcellularLocation>
        <location evidence="1">Golgi apparatus</location>
        <location evidence="1">trans-Golgi network</location>
    </subcellularLocation>
</comment>
<evidence type="ECO:0000313" key="12">
    <source>
        <dbReference type="Proteomes" id="UP000274756"/>
    </source>
</evidence>
<proteinExistence type="inferred from homology"/>
<dbReference type="Proteomes" id="UP000274756">
    <property type="component" value="Unassembled WGS sequence"/>
</dbReference>
<reference evidence="10 12" key="2">
    <citation type="submission" date="2018-11" db="EMBL/GenBank/DDBJ databases">
        <authorList>
            <consortium name="Pathogen Informatics"/>
        </authorList>
    </citation>
    <scope>NUCLEOTIDE SEQUENCE [LARGE SCALE GENOMIC DNA]</scope>
</reference>
<dbReference type="GO" id="GO:0015031">
    <property type="term" value="P:protein transport"/>
    <property type="evidence" value="ECO:0007669"/>
    <property type="project" value="UniProtKB-KW"/>
</dbReference>
<evidence type="ECO:0000256" key="7">
    <source>
        <dbReference type="ARBA" id="ARBA00023054"/>
    </source>
</evidence>
<evidence type="ECO:0000256" key="6">
    <source>
        <dbReference type="ARBA" id="ARBA00023034"/>
    </source>
</evidence>
<dbReference type="GO" id="GO:0019905">
    <property type="term" value="F:syntaxin binding"/>
    <property type="evidence" value="ECO:0007669"/>
    <property type="project" value="TreeGrafter"/>
</dbReference>
<dbReference type="GO" id="GO:0006896">
    <property type="term" value="P:Golgi to vacuole transport"/>
    <property type="evidence" value="ECO:0007669"/>
    <property type="project" value="TreeGrafter"/>
</dbReference>
<dbReference type="Gene3D" id="6.10.250.860">
    <property type="match status" value="1"/>
</dbReference>
<evidence type="ECO:0000256" key="4">
    <source>
        <dbReference type="ARBA" id="ARBA00022448"/>
    </source>
</evidence>
<dbReference type="OrthoDB" id="10259024at2759"/>
<evidence type="ECO:0000313" key="13">
    <source>
        <dbReference type="WBParaSite" id="DME_0001021301-mRNA-1"/>
    </source>
</evidence>
<dbReference type="InterPro" id="IPR012501">
    <property type="entry name" value="Vps54_C"/>
</dbReference>
<dbReference type="AlphaFoldDB" id="A0A0N4UQD1"/>
<dbReference type="WBParaSite" id="DME_0001021301-mRNA-1">
    <property type="protein sequence ID" value="DME_0001021301-mRNA-1"/>
    <property type="gene ID" value="DME_0001021301"/>
</dbReference>
<dbReference type="Proteomes" id="UP000038040">
    <property type="component" value="Unplaced"/>
</dbReference>
<keyword evidence="4" id="KW-0813">Transport</keyword>
<reference evidence="13" key="1">
    <citation type="submission" date="2017-02" db="UniProtKB">
        <authorList>
            <consortium name="WormBaseParasite"/>
        </authorList>
    </citation>
    <scope>IDENTIFICATION</scope>
</reference>
<dbReference type="Gene3D" id="1.20.1280.130">
    <property type="match status" value="1"/>
</dbReference>
<evidence type="ECO:0000256" key="3">
    <source>
        <dbReference type="ARBA" id="ARBA00017665"/>
    </source>
</evidence>
<organism evidence="11 13">
    <name type="scientific">Dracunculus medinensis</name>
    <name type="common">Guinea worm</name>
    <dbReference type="NCBI Taxonomy" id="318479"/>
    <lineage>
        <taxon>Eukaryota</taxon>
        <taxon>Metazoa</taxon>
        <taxon>Ecdysozoa</taxon>
        <taxon>Nematoda</taxon>
        <taxon>Chromadorea</taxon>
        <taxon>Rhabditida</taxon>
        <taxon>Spirurina</taxon>
        <taxon>Dracunculoidea</taxon>
        <taxon>Dracunculidae</taxon>
        <taxon>Dracunculus</taxon>
    </lineage>
</organism>
<dbReference type="InterPro" id="IPR019515">
    <property type="entry name" value="VPS54_N"/>
</dbReference>
<dbReference type="PANTHER" id="PTHR12965">
    <property type="entry name" value="VACUOLAR PROTEIN SORTING 54"/>
    <property type="match status" value="1"/>
</dbReference>
<dbReference type="STRING" id="318479.A0A0N4UQD1"/>
<dbReference type="Pfam" id="PF10475">
    <property type="entry name" value="Vps54_N"/>
    <property type="match status" value="1"/>
</dbReference>
<keyword evidence="6" id="KW-0333">Golgi apparatus</keyword>
<dbReference type="PANTHER" id="PTHR12965:SF0">
    <property type="entry name" value="VACUOLAR PROTEIN SORTING-ASSOCIATED PROTEIN 54"/>
    <property type="match status" value="1"/>
</dbReference>
<dbReference type="GO" id="GO:0000938">
    <property type="term" value="C:GARP complex"/>
    <property type="evidence" value="ECO:0007669"/>
    <property type="project" value="InterPro"/>
</dbReference>
<keyword evidence="5" id="KW-0653">Protein transport</keyword>
<feature type="domain" description="Vacuolar protein sorting-associated protein 54 N-terminal" evidence="9">
    <location>
        <begin position="190"/>
        <end position="344"/>
    </location>
</feature>
<feature type="domain" description="Vacuolar protein sorting-associated protein 54 C-terminal" evidence="8">
    <location>
        <begin position="695"/>
        <end position="824"/>
    </location>
</feature>
<gene>
    <name evidence="10" type="ORF">DME_LOCUS3720</name>
</gene>
<evidence type="ECO:0000256" key="5">
    <source>
        <dbReference type="ARBA" id="ARBA00022927"/>
    </source>
</evidence>
<keyword evidence="7" id="KW-0175">Coiled coil</keyword>
<evidence type="ECO:0000313" key="10">
    <source>
        <dbReference type="EMBL" id="VDN53747.1"/>
    </source>
</evidence>
<comment type="similarity">
    <text evidence="2">Belongs to the VPS54 family.</text>
</comment>
<evidence type="ECO:0000313" key="11">
    <source>
        <dbReference type="Proteomes" id="UP000038040"/>
    </source>
</evidence>
<dbReference type="EMBL" id="UYYG01000174">
    <property type="protein sequence ID" value="VDN53747.1"/>
    <property type="molecule type" value="Genomic_DNA"/>
</dbReference>
<dbReference type="GO" id="GO:0042147">
    <property type="term" value="P:retrograde transport, endosome to Golgi"/>
    <property type="evidence" value="ECO:0007669"/>
    <property type="project" value="InterPro"/>
</dbReference>
<keyword evidence="12" id="KW-1185">Reference proteome</keyword>
<dbReference type="InterPro" id="IPR039745">
    <property type="entry name" value="Vps54"/>
</dbReference>
<evidence type="ECO:0000259" key="8">
    <source>
        <dbReference type="Pfam" id="PF07928"/>
    </source>
</evidence>
<protein>
    <recommendedName>
        <fullName evidence="3">Vacuolar protein sorting-associated protein 54</fullName>
    </recommendedName>
</protein>
<evidence type="ECO:0000256" key="2">
    <source>
        <dbReference type="ARBA" id="ARBA00009150"/>
    </source>
</evidence>
<dbReference type="GO" id="GO:0005829">
    <property type="term" value="C:cytosol"/>
    <property type="evidence" value="ECO:0007669"/>
    <property type="project" value="GOC"/>
</dbReference>
<sequence>MIYGFVDNLIEMGYYREDIHLDKVHFTQNLSSVLSDPKQSRYETQVFFTRHWGDSFIVKNNIAASPLIPSITAEHFKNYLNTIANKRQNCLKVKNNFWLTYNRYEQNRTDVDDVPTILLNPYFSLADPETFDSIFLEPKQSEPDCLLVNGTSAETSQLSICLHDRTDERISQLIEPFRTEDGRRFRSYHTLQQRLESYHDLVDSRLNNQLASKSNAFWKTVVSYSGLHSELADAINKILVVRKSLQLVNEKICGGMMKIVELYKNRQRNEQLLHKLQDMACLRAAQTTVQMLLNQSDFPKALECIETAQDVLASDLRGVLCFRHLNSQLQELRKMIDKVLHEEFIALITKELGRSCETEADASYQGVSLALYSLIFFSSSAVEIQILKSHVIINDADRAAAGLDSSSGNLNIQICSLNFDEWFSAFDHVLRVSYYKCRRMLSLQKLLIENIDRYQKLNKPITVEPNCDSNDDAKILDVSNMFDDIDEIDTKIGEIPLNLQCTTDGRNSQPDNLSETSNVLDSPEESKKFIRSAISTPLAILSMPCRNLSQVRQSLNLLAEYTANCAEERICKLLVARSKDGSLECLSVAEFQKILYVVNDFIEKCRSLVNANESYYSPLRLCIVQRSSSFIKKFHEDRRIKLGIILDSENWRANDVPEHFVRLVNEALRIGKLRDIPNFGDQQPQSKQQLIINGENFVVVSTALILLQMMGQYCDILEVLPDFAIDLLMCLVELLKNYNSRSCQLILGAGALQLIGLKSISVRHLALSSRSLQLILLFIPYVKAQFNSYLDASRSNHFRYLDQIMKDYSNHIQEILNKLIGVIDHHLVVQLQSWEVKAVVPSPAFMQIFKHLKRFYNGLVGVMPEAVIKELFLRVHENFKRNLKEYLDEVGITPHDSLTYGLVSQEYLYYLKSLQSLGCCCDFKDESISEALYGHKIEKYRHL</sequence>
<evidence type="ECO:0000259" key="9">
    <source>
        <dbReference type="Pfam" id="PF10475"/>
    </source>
</evidence>
<accession>A0A0N4UQD1</accession>